<organism evidence="1 2">
    <name type="scientific">Entomophthora muscae</name>
    <dbReference type="NCBI Taxonomy" id="34485"/>
    <lineage>
        <taxon>Eukaryota</taxon>
        <taxon>Fungi</taxon>
        <taxon>Fungi incertae sedis</taxon>
        <taxon>Zoopagomycota</taxon>
        <taxon>Entomophthoromycotina</taxon>
        <taxon>Entomophthoromycetes</taxon>
        <taxon>Entomophthorales</taxon>
        <taxon>Entomophthoraceae</taxon>
        <taxon>Entomophthora</taxon>
    </lineage>
</organism>
<comment type="caution">
    <text evidence="1">The sequence shown here is derived from an EMBL/GenBank/DDBJ whole genome shotgun (WGS) entry which is preliminary data.</text>
</comment>
<evidence type="ECO:0000313" key="2">
    <source>
        <dbReference type="Proteomes" id="UP001165960"/>
    </source>
</evidence>
<reference evidence="1" key="1">
    <citation type="submission" date="2022-04" db="EMBL/GenBank/DDBJ databases">
        <title>Genome of the entomopathogenic fungus Entomophthora muscae.</title>
        <authorList>
            <person name="Elya C."/>
            <person name="Lovett B.R."/>
            <person name="Lee E."/>
            <person name="Macias A.M."/>
            <person name="Hajek A.E."/>
            <person name="De Bivort B.L."/>
            <person name="Kasson M.T."/>
            <person name="De Fine Licht H.H."/>
            <person name="Stajich J.E."/>
        </authorList>
    </citation>
    <scope>NUCLEOTIDE SEQUENCE</scope>
    <source>
        <strain evidence="1">Berkeley</strain>
    </source>
</reference>
<protein>
    <submittedName>
        <fullName evidence="1">Uncharacterized protein</fullName>
    </submittedName>
</protein>
<proteinExistence type="predicted"/>
<accession>A0ACC2RGZ8</accession>
<gene>
    <name evidence="1" type="ORF">DSO57_1025470</name>
</gene>
<evidence type="ECO:0000313" key="1">
    <source>
        <dbReference type="EMBL" id="KAJ9049347.1"/>
    </source>
</evidence>
<name>A0ACC2RGZ8_9FUNG</name>
<keyword evidence="2" id="KW-1185">Reference proteome</keyword>
<sequence>MSTASENIPASKSRLPSQSSMSDAEKLKKRREARNKRILASGSDRLSRIVGLAVKPKPTFCSLDSINKDTEDAPRSPIMSGNFYSEPNSTQEVNKNSIHDKSETERAPDKEQQIISSAPENCQEESVFRHPMLDSESFSANNNPLVEAILKTLSEDKRESPKPENDELSHIETPDMQELIGTMFPHFMAQPAADAFQSILNESDSAPQRSTTRKASKSIWSPDGRLGTLSRQLFLVALVMSLLNVQMGLKQASEWEAREYEDVALIELPLLGSIKPYHVLLSIEIGLQTQRYFFSQAPQRLAPQGMPGSIKQVYELFKFYSAAWTSMVDDFCLVVFLIGLWVLFEPLLLSLRS</sequence>
<dbReference type="EMBL" id="QTSX02007243">
    <property type="protein sequence ID" value="KAJ9049347.1"/>
    <property type="molecule type" value="Genomic_DNA"/>
</dbReference>
<dbReference type="Proteomes" id="UP001165960">
    <property type="component" value="Unassembled WGS sequence"/>
</dbReference>